<dbReference type="InterPro" id="IPR037050">
    <property type="entry name" value="DUF1254_sf"/>
</dbReference>
<dbReference type="AlphaFoldDB" id="A0A158KFB8"/>
<dbReference type="InterPro" id="IPR037049">
    <property type="entry name" value="DUF1214_C_sf"/>
</dbReference>
<evidence type="ECO:0000259" key="2">
    <source>
        <dbReference type="Pfam" id="PF06742"/>
    </source>
</evidence>
<protein>
    <submittedName>
        <fullName evidence="4">Lipoprotein</fullName>
    </submittedName>
</protein>
<dbReference type="SUPFAM" id="SSF160935">
    <property type="entry name" value="VPA0735-like"/>
    <property type="match status" value="1"/>
</dbReference>
<dbReference type="Gene3D" id="1.10.3360.10">
    <property type="entry name" value="VPA0735-like domain"/>
    <property type="match status" value="1"/>
</dbReference>
<feature type="chain" id="PRO_5011119967" evidence="1">
    <location>
        <begin position="22"/>
        <end position="505"/>
    </location>
</feature>
<feature type="domain" description="DUF1214" evidence="2">
    <location>
        <begin position="382"/>
        <end position="488"/>
    </location>
</feature>
<proteinExistence type="predicted"/>
<evidence type="ECO:0000313" key="5">
    <source>
        <dbReference type="Proteomes" id="UP000054770"/>
    </source>
</evidence>
<evidence type="ECO:0000313" key="4">
    <source>
        <dbReference type="EMBL" id="SAL79826.1"/>
    </source>
</evidence>
<keyword evidence="4" id="KW-0449">Lipoprotein</keyword>
<organism evidence="4 5">
    <name type="scientific">Caballeronia choica</name>
    <dbReference type="NCBI Taxonomy" id="326476"/>
    <lineage>
        <taxon>Bacteria</taxon>
        <taxon>Pseudomonadati</taxon>
        <taxon>Pseudomonadota</taxon>
        <taxon>Betaproteobacteria</taxon>
        <taxon>Burkholderiales</taxon>
        <taxon>Burkholderiaceae</taxon>
        <taxon>Caballeronia</taxon>
    </lineage>
</organism>
<dbReference type="Gene3D" id="2.60.40.1610">
    <property type="entry name" value="Domain of unknown function DUF1254"/>
    <property type="match status" value="1"/>
</dbReference>
<keyword evidence="5" id="KW-1185">Reference proteome</keyword>
<dbReference type="InterPro" id="IPR010679">
    <property type="entry name" value="DUF1254"/>
</dbReference>
<dbReference type="InterPro" id="IPR010621">
    <property type="entry name" value="DUF1214"/>
</dbReference>
<name>A0A158KFB8_9BURK</name>
<dbReference type="Proteomes" id="UP000054770">
    <property type="component" value="Unassembled WGS sequence"/>
</dbReference>
<evidence type="ECO:0000259" key="3">
    <source>
        <dbReference type="Pfam" id="PF06863"/>
    </source>
</evidence>
<dbReference type="RefSeq" id="WP_125483070.1">
    <property type="nucleotide sequence ID" value="NZ_FCON02000087.1"/>
</dbReference>
<accession>A0A158KFB8</accession>
<dbReference type="EMBL" id="FCON02000087">
    <property type="protein sequence ID" value="SAL79826.1"/>
    <property type="molecule type" value="Genomic_DNA"/>
</dbReference>
<feature type="signal peptide" evidence="1">
    <location>
        <begin position="1"/>
        <end position="21"/>
    </location>
</feature>
<dbReference type="Pfam" id="PF06863">
    <property type="entry name" value="DUF1254"/>
    <property type="match status" value="1"/>
</dbReference>
<dbReference type="Gene3D" id="2.60.120.600">
    <property type="entry name" value="Domain of unknown function DUF1214, C-terminal domain"/>
    <property type="match status" value="1"/>
</dbReference>
<comment type="caution">
    <text evidence="4">The sequence shown here is derived from an EMBL/GenBank/DDBJ whole genome shotgun (WGS) entry which is preliminary data.</text>
</comment>
<dbReference type="Pfam" id="PF06742">
    <property type="entry name" value="DUF1214"/>
    <property type="match status" value="1"/>
</dbReference>
<keyword evidence="1" id="KW-0732">Signal</keyword>
<reference evidence="4" key="1">
    <citation type="submission" date="2016-01" db="EMBL/GenBank/DDBJ databases">
        <authorList>
            <person name="Peeters C."/>
        </authorList>
    </citation>
    <scope>NUCLEOTIDE SEQUENCE [LARGE SCALE GENOMIC DNA]</scope>
    <source>
        <strain evidence="4">LMG 22940</strain>
    </source>
</reference>
<sequence>MVLVKKILTVALAAAMSIATAEAQTAPAMKMTTPIPPSITTPDTVETRIGVLKFHDGFPDDATTQKVYDNLDYLRGVEAFLNAMPGASAEAYRVGVASQGADNNQTVLIMENLMDSKSLFLTPNTESIYNLMWIDTKDGPVVFETPPDVLGVIDDHWFQYVGDFGRVGPDKNKGGKFLLLPPGYKGDVPDGYIVLRSDTYGNLVFWRGFLDKSGTRTAVENTKKFAKVYRLADAGNPPKMKFIDVSGKAFNTIHANDFHYYEEVNHVVQYEPNEAFSPEILGQLASIGIAKGKPFAPDERMKKILTEAAAVGNATARTIVFRSRQDGNYLYPNSAWFTAFIGGSYEFLSQPGVRDPEARTHFFYYATGITPAMALKRVGLGSQYAAATTDSQGKPLDGSKTYKVHLPPHIPAKDFWSFVVYDNQTRSMLQTDQQFPSTGSLNKNMVINPDTSVDVWFGPTAPKGHENNWVQTVPGKGWNVLLRLYGPLEPWFDKTWRPGEFELAS</sequence>
<dbReference type="PANTHER" id="PTHR36509">
    <property type="entry name" value="BLL3101 PROTEIN"/>
    <property type="match status" value="1"/>
</dbReference>
<evidence type="ECO:0000256" key="1">
    <source>
        <dbReference type="SAM" id="SignalP"/>
    </source>
</evidence>
<gene>
    <name evidence="4" type="ORF">AWB68_05720</name>
</gene>
<dbReference type="OrthoDB" id="272779at2"/>
<dbReference type="PANTHER" id="PTHR36509:SF3">
    <property type="entry name" value="SIGNAL PEPTIDE PROTEIN"/>
    <property type="match status" value="1"/>
</dbReference>
<feature type="domain" description="DUF1254" evidence="3">
    <location>
        <begin position="108"/>
        <end position="229"/>
    </location>
</feature>